<comment type="similarity">
    <text evidence="1">Belongs to the thymidine kinase family.</text>
</comment>
<evidence type="ECO:0000313" key="11">
    <source>
        <dbReference type="EMBL" id="QHU28928.1"/>
    </source>
</evidence>
<dbReference type="SUPFAM" id="SSF57716">
    <property type="entry name" value="Glucocorticoid receptor-like (DNA-binding domain)"/>
    <property type="match status" value="1"/>
</dbReference>
<keyword evidence="4" id="KW-0808">Transferase</keyword>
<dbReference type="GO" id="GO:0004797">
    <property type="term" value="F:thymidine kinase activity"/>
    <property type="evidence" value="ECO:0007669"/>
    <property type="project" value="UniProtKB-EC"/>
</dbReference>
<keyword evidence="6" id="KW-0547">Nucleotide-binding</keyword>
<keyword evidence="7" id="KW-0418">Kinase</keyword>
<name>A0A6C0LGH5_9ZZZZ</name>
<dbReference type="Gene3D" id="3.30.60.20">
    <property type="match status" value="1"/>
</dbReference>
<dbReference type="GO" id="GO:0071897">
    <property type="term" value="P:DNA biosynthetic process"/>
    <property type="evidence" value="ECO:0007669"/>
    <property type="project" value="UniProtKB-KW"/>
</dbReference>
<dbReference type="PANTHER" id="PTHR11441">
    <property type="entry name" value="THYMIDINE KINASE"/>
    <property type="match status" value="1"/>
</dbReference>
<dbReference type="Gene3D" id="3.40.50.300">
    <property type="entry name" value="P-loop containing nucleotide triphosphate hydrolases"/>
    <property type="match status" value="1"/>
</dbReference>
<dbReference type="EMBL" id="MN740476">
    <property type="protein sequence ID" value="QHU28928.1"/>
    <property type="molecule type" value="Genomic_DNA"/>
</dbReference>
<dbReference type="PANTHER" id="PTHR11441:SF0">
    <property type="entry name" value="THYMIDINE KINASE, CYTOSOLIC"/>
    <property type="match status" value="1"/>
</dbReference>
<evidence type="ECO:0000256" key="9">
    <source>
        <dbReference type="ARBA" id="ARBA00022840"/>
    </source>
</evidence>
<evidence type="ECO:0000256" key="2">
    <source>
        <dbReference type="ARBA" id="ARBA00012118"/>
    </source>
</evidence>
<dbReference type="InterPro" id="IPR027417">
    <property type="entry name" value="P-loop_NTPase"/>
</dbReference>
<keyword evidence="5" id="KW-0479">Metal-binding</keyword>
<evidence type="ECO:0000256" key="10">
    <source>
        <dbReference type="ARBA" id="ARBA00048254"/>
    </source>
</evidence>
<dbReference type="GO" id="GO:0046104">
    <property type="term" value="P:thymidine metabolic process"/>
    <property type="evidence" value="ECO:0007669"/>
    <property type="project" value="TreeGrafter"/>
</dbReference>
<evidence type="ECO:0000256" key="7">
    <source>
        <dbReference type="ARBA" id="ARBA00022777"/>
    </source>
</evidence>
<dbReference type="SUPFAM" id="SSF52540">
    <property type="entry name" value="P-loop containing nucleoside triphosphate hydrolases"/>
    <property type="match status" value="1"/>
</dbReference>
<protein>
    <recommendedName>
        <fullName evidence="2">thymidine kinase</fullName>
        <ecNumber evidence="2">2.7.1.21</ecNumber>
    </recommendedName>
</protein>
<dbReference type="GO" id="GO:0046872">
    <property type="term" value="F:metal ion binding"/>
    <property type="evidence" value="ECO:0007669"/>
    <property type="project" value="UniProtKB-KW"/>
</dbReference>
<keyword evidence="8" id="KW-0862">Zinc</keyword>
<dbReference type="InterPro" id="IPR001267">
    <property type="entry name" value="Thymidine_kinase"/>
</dbReference>
<dbReference type="PIRSF" id="PIRSF035805">
    <property type="entry name" value="TK_cell"/>
    <property type="match status" value="1"/>
</dbReference>
<dbReference type="FunFam" id="3.40.50.300:FF:000948">
    <property type="entry name" value="Thymidine kinase"/>
    <property type="match status" value="1"/>
</dbReference>
<evidence type="ECO:0000256" key="4">
    <source>
        <dbReference type="ARBA" id="ARBA00022679"/>
    </source>
</evidence>
<organism evidence="11">
    <name type="scientific">viral metagenome</name>
    <dbReference type="NCBI Taxonomy" id="1070528"/>
    <lineage>
        <taxon>unclassified sequences</taxon>
        <taxon>metagenomes</taxon>
        <taxon>organismal metagenomes</taxon>
    </lineage>
</organism>
<dbReference type="EC" id="2.7.1.21" evidence="2"/>
<evidence type="ECO:0000256" key="5">
    <source>
        <dbReference type="ARBA" id="ARBA00022723"/>
    </source>
</evidence>
<evidence type="ECO:0000256" key="6">
    <source>
        <dbReference type="ARBA" id="ARBA00022741"/>
    </source>
</evidence>
<evidence type="ECO:0000256" key="8">
    <source>
        <dbReference type="ARBA" id="ARBA00022833"/>
    </source>
</evidence>
<evidence type="ECO:0000256" key="3">
    <source>
        <dbReference type="ARBA" id="ARBA00022634"/>
    </source>
</evidence>
<evidence type="ECO:0000256" key="1">
    <source>
        <dbReference type="ARBA" id="ARBA00007587"/>
    </source>
</evidence>
<comment type="catalytic activity">
    <reaction evidence="10">
        <text>thymidine + ATP = dTMP + ADP + H(+)</text>
        <dbReference type="Rhea" id="RHEA:19129"/>
        <dbReference type="ChEBI" id="CHEBI:15378"/>
        <dbReference type="ChEBI" id="CHEBI:17748"/>
        <dbReference type="ChEBI" id="CHEBI:30616"/>
        <dbReference type="ChEBI" id="CHEBI:63528"/>
        <dbReference type="ChEBI" id="CHEBI:456216"/>
        <dbReference type="EC" id="2.7.1.21"/>
    </reaction>
</comment>
<keyword evidence="3" id="KW-0237">DNA synthesis</keyword>
<accession>A0A6C0LGH5</accession>
<dbReference type="GO" id="GO:0005524">
    <property type="term" value="F:ATP binding"/>
    <property type="evidence" value="ECO:0007669"/>
    <property type="project" value="UniProtKB-KW"/>
</dbReference>
<dbReference type="AlphaFoldDB" id="A0A6C0LGH5"/>
<sequence length="179" mass="20550">MNSSNLATLNLIIGPMFSGKTTELLRIAKRLQSINLKVLLLNYFEDTRYSSSEMSTHDKYGLPCTFVKDLNTINYDNYDIICINEAQFFEKLVVFCKSILKKNKTVYVCGLDGDYKQERFGEILDLIPMCDSITKLHAFCTICKDGTHAHFTKRITNSNEQKLIGTDEYIPVCRKHLNI</sequence>
<dbReference type="Pfam" id="PF00265">
    <property type="entry name" value="TK"/>
    <property type="match status" value="1"/>
</dbReference>
<proteinExistence type="inferred from homology"/>
<reference evidence="11" key="1">
    <citation type="journal article" date="2020" name="Nature">
        <title>Giant virus diversity and host interactions through global metagenomics.</title>
        <authorList>
            <person name="Schulz F."/>
            <person name="Roux S."/>
            <person name="Paez-Espino D."/>
            <person name="Jungbluth S."/>
            <person name="Walsh D.A."/>
            <person name="Denef V.J."/>
            <person name="McMahon K.D."/>
            <person name="Konstantinidis K.T."/>
            <person name="Eloe-Fadrosh E.A."/>
            <person name="Kyrpides N.C."/>
            <person name="Woyke T."/>
        </authorList>
    </citation>
    <scope>NUCLEOTIDE SEQUENCE</scope>
    <source>
        <strain evidence="11">GVMAG-M-3300027791-30</strain>
    </source>
</reference>
<keyword evidence="9" id="KW-0067">ATP-binding</keyword>